<name>A0ABQ3WXD9_9ACTN</name>
<feature type="region of interest" description="Disordered" evidence="1">
    <location>
        <begin position="42"/>
        <end position="65"/>
    </location>
</feature>
<sequence>MAGEWVQSKSRRRLGRSTASGSGPFASGRESCLNAVDTALGAGRTTDLSPEGRGTGGTGQTLAWSGRDGGFAVGGGVARTKYGVF</sequence>
<dbReference type="EMBL" id="BOMF01000165">
    <property type="protein sequence ID" value="GID50962.1"/>
    <property type="molecule type" value="Genomic_DNA"/>
</dbReference>
<comment type="caution">
    <text evidence="2">The sequence shown here is derived from an EMBL/GenBank/DDBJ whole genome shotgun (WGS) entry which is preliminary data.</text>
</comment>
<evidence type="ECO:0000256" key="1">
    <source>
        <dbReference type="SAM" id="MobiDB-lite"/>
    </source>
</evidence>
<feature type="region of interest" description="Disordered" evidence="1">
    <location>
        <begin position="1"/>
        <end position="29"/>
    </location>
</feature>
<protein>
    <submittedName>
        <fullName evidence="2">Uncharacterized protein</fullName>
    </submittedName>
</protein>
<evidence type="ECO:0000313" key="2">
    <source>
        <dbReference type="EMBL" id="GID50962.1"/>
    </source>
</evidence>
<reference evidence="2" key="1">
    <citation type="submission" date="2021-01" db="EMBL/GenBank/DDBJ databases">
        <title>Whole genome shotgun sequence of Actinoplanes capillaceus NBRC 16408.</title>
        <authorList>
            <person name="Komaki H."/>
            <person name="Tamura T."/>
        </authorList>
    </citation>
    <scope>NUCLEOTIDE SEQUENCE [LARGE SCALE GENOMIC DNA]</scope>
    <source>
        <strain evidence="2">NBRC 16408</strain>
    </source>
</reference>
<accession>A0ABQ3WXD9</accession>
<gene>
    <name evidence="2" type="ORF">Aca07nite_82370</name>
</gene>
<organism evidence="2">
    <name type="scientific">Actinoplanes campanulatus</name>
    <dbReference type="NCBI Taxonomy" id="113559"/>
    <lineage>
        <taxon>Bacteria</taxon>
        <taxon>Bacillati</taxon>
        <taxon>Actinomycetota</taxon>
        <taxon>Actinomycetes</taxon>
        <taxon>Micromonosporales</taxon>
        <taxon>Micromonosporaceae</taxon>
        <taxon>Actinoplanes</taxon>
    </lineage>
</organism>
<proteinExistence type="predicted"/>